<keyword evidence="1" id="KW-0880">Kelch repeat</keyword>
<reference evidence="4" key="1">
    <citation type="submission" date="2019-09" db="EMBL/GenBank/DDBJ databases">
        <title>Distinct polysaccharide growth profiles of human intestinal Prevotella copri isolates.</title>
        <authorList>
            <person name="Fehlner-Peach H."/>
            <person name="Magnabosco C."/>
            <person name="Raghavan V."/>
            <person name="Scher J.U."/>
            <person name="Tett A."/>
            <person name="Cox L.M."/>
            <person name="Gottsegen C."/>
            <person name="Watters A."/>
            <person name="Wiltshire- Gordon J.D."/>
            <person name="Segata N."/>
            <person name="Bonneau R."/>
            <person name="Littman D.R."/>
        </authorList>
    </citation>
    <scope>NUCLEOTIDE SEQUENCE [LARGE SCALE GENOMIC DNA]</scope>
    <source>
        <strain evidence="4">iAK279</strain>
    </source>
</reference>
<keyword evidence="2" id="KW-0677">Repeat</keyword>
<proteinExistence type="predicted"/>
<organism evidence="3 4">
    <name type="scientific">Segatella copri</name>
    <dbReference type="NCBI Taxonomy" id="165179"/>
    <lineage>
        <taxon>Bacteria</taxon>
        <taxon>Pseudomonadati</taxon>
        <taxon>Bacteroidota</taxon>
        <taxon>Bacteroidia</taxon>
        <taxon>Bacteroidales</taxon>
        <taxon>Prevotellaceae</taxon>
        <taxon>Segatella</taxon>
    </lineage>
</organism>
<evidence type="ECO:0000256" key="1">
    <source>
        <dbReference type="ARBA" id="ARBA00022441"/>
    </source>
</evidence>
<sequence length="379" mass="41087">MKCITSFLVLSIAVIINGCSMMKSNIETQFSNIKLISGFPSGEAGYDLGVSACYAGFIGDYLIVAGGCNFPEPGKKKYYSGIYAAKIAENVDSLNWKMIGNLPEPAAYGGVVTLDDSLIFIGGCNSEHSLRTVLSIQLDKKADKPIMHFLPVLPCTVDNGGVTVMGNQLFVVGGNQDGHPSSSLLRLDMVKNNKWIYEKQMPGYPRVQPVCAASNGTIYVWGGFYENSDSSVVFTSGLSYDLFAQRWTSLTSPKNLQGKELTLTGATAMIVNSSPTTSRVVCAGGVNQEIFLDAISGKYSLVEKENYLKKAISWYRFNDCLLVYDLKTEQWNSPIAESHLLARAGAQVALHGNSLYYVGGELKPGLRSAGIVRVDLITK</sequence>
<dbReference type="Pfam" id="PF24996">
    <property type="entry name" value="NANM"/>
    <property type="match status" value="2"/>
</dbReference>
<accession>A0A5P0UXH1</accession>
<gene>
    <name evidence="3" type="ORF">F7D62_05050</name>
</gene>
<evidence type="ECO:0000313" key="4">
    <source>
        <dbReference type="Proteomes" id="UP000390763"/>
    </source>
</evidence>
<dbReference type="InterPro" id="IPR019937">
    <property type="entry name" value="Cycl-permuted_mutarotase"/>
</dbReference>
<dbReference type="InterPro" id="IPR015915">
    <property type="entry name" value="Kelch-typ_b-propeller"/>
</dbReference>
<evidence type="ECO:0000313" key="3">
    <source>
        <dbReference type="EMBL" id="MQO03483.1"/>
    </source>
</evidence>
<dbReference type="NCBIfam" id="TIGR03548">
    <property type="entry name" value="mutarot_permut"/>
    <property type="match status" value="1"/>
</dbReference>
<protein>
    <submittedName>
        <fullName evidence="3">Cyclically-permuted mutarotase family protein</fullName>
    </submittedName>
</protein>
<comment type="caution">
    <text evidence="3">The sequence shown here is derived from an EMBL/GenBank/DDBJ whole genome shotgun (WGS) entry which is preliminary data.</text>
</comment>
<dbReference type="PANTHER" id="PTHR24412:SF489">
    <property type="entry name" value="RING FINGER DOMAIN AND KELCH REPEAT-CONTAINING PROTEIN DDB_G0271372"/>
    <property type="match status" value="1"/>
</dbReference>
<dbReference type="AlphaFoldDB" id="A0A5P0UXH1"/>
<evidence type="ECO:0000256" key="2">
    <source>
        <dbReference type="ARBA" id="ARBA00022737"/>
    </source>
</evidence>
<name>A0A5P0UXH1_9BACT</name>
<dbReference type="InterPro" id="IPR056734">
    <property type="entry name" value="NANM"/>
</dbReference>
<dbReference type="EMBL" id="VZBT01000045">
    <property type="protein sequence ID" value="MQO03483.1"/>
    <property type="molecule type" value="Genomic_DNA"/>
</dbReference>
<dbReference type="PANTHER" id="PTHR24412">
    <property type="entry name" value="KELCH PROTEIN"/>
    <property type="match status" value="1"/>
</dbReference>
<dbReference type="Gene3D" id="2.120.10.80">
    <property type="entry name" value="Kelch-type beta propeller"/>
    <property type="match status" value="2"/>
</dbReference>
<dbReference type="SUPFAM" id="SSF117281">
    <property type="entry name" value="Kelch motif"/>
    <property type="match status" value="1"/>
</dbReference>
<dbReference type="Proteomes" id="UP000390763">
    <property type="component" value="Unassembled WGS sequence"/>
</dbReference>